<dbReference type="EMBL" id="SOZI01000004">
    <property type="protein sequence ID" value="TNY24162.1"/>
    <property type="molecule type" value="Genomic_DNA"/>
</dbReference>
<sequence>MTPSVPPSLPSSRDKARPRIPVSPPLPLLLSRRPSSAPLAPPRPGPNPLLTHPLHLSPLGALMRRSCTTARGAPRKDGRREAVALLLPVPVPVPVALPLLLLLVDVVLIGAEARERGSTALYAGGGPSTPPWACAGRTAVAAVVVARRATRVREPLPSPSVERPSAGPSPPAAPPPPPAGASSPSPTPTPAPTPAPAPRALPSPISLSSFASAASVSSSSASSKSRLCALWAWALRRAGWAGCGRVRGVGRWEGVREDAGEEKVEDERGGGGGGPPGVVVERVRAGEAGRLGEVDCVVHGRGCGEVASTEGRADEGDEGGRGIAAGGGWGTPAGWGARRALEVGEVSSTATSPQAVHCARVLSRARSGERGGREQRD</sequence>
<reference evidence="2 3" key="1">
    <citation type="submission" date="2019-03" db="EMBL/GenBank/DDBJ databases">
        <title>Rhodosporidium diobovatum UCD-FST 08-225 genome sequencing, assembly, and annotation.</title>
        <authorList>
            <person name="Fakankun I.U."/>
            <person name="Fristensky B."/>
            <person name="Levin D.B."/>
        </authorList>
    </citation>
    <scope>NUCLEOTIDE SEQUENCE [LARGE SCALE GENOMIC DNA]</scope>
    <source>
        <strain evidence="2 3">UCD-FST 08-225</strain>
    </source>
</reference>
<feature type="region of interest" description="Disordered" evidence="1">
    <location>
        <begin position="308"/>
        <end position="333"/>
    </location>
</feature>
<feature type="compositionally biased region" description="Pro residues" evidence="1">
    <location>
        <begin position="167"/>
        <end position="201"/>
    </location>
</feature>
<keyword evidence="3" id="KW-1185">Reference proteome</keyword>
<comment type="caution">
    <text evidence="2">The sequence shown here is derived from an EMBL/GenBank/DDBJ whole genome shotgun (WGS) entry which is preliminary data.</text>
</comment>
<feature type="region of interest" description="Disordered" evidence="1">
    <location>
        <begin position="1"/>
        <end position="51"/>
    </location>
</feature>
<protein>
    <submittedName>
        <fullName evidence="2">Uncharacterized protein</fullName>
    </submittedName>
</protein>
<feature type="region of interest" description="Disordered" evidence="1">
    <location>
        <begin position="258"/>
        <end position="277"/>
    </location>
</feature>
<feature type="compositionally biased region" description="Basic and acidic residues" evidence="1">
    <location>
        <begin position="311"/>
        <end position="320"/>
    </location>
</feature>
<organism evidence="2 3">
    <name type="scientific">Rhodotorula diobovata</name>
    <dbReference type="NCBI Taxonomy" id="5288"/>
    <lineage>
        <taxon>Eukaryota</taxon>
        <taxon>Fungi</taxon>
        <taxon>Dikarya</taxon>
        <taxon>Basidiomycota</taxon>
        <taxon>Pucciniomycotina</taxon>
        <taxon>Microbotryomycetes</taxon>
        <taxon>Sporidiobolales</taxon>
        <taxon>Sporidiobolaceae</taxon>
        <taxon>Rhodotorula</taxon>
    </lineage>
</organism>
<feature type="compositionally biased region" description="Basic and acidic residues" evidence="1">
    <location>
        <begin position="258"/>
        <end position="269"/>
    </location>
</feature>
<feature type="compositionally biased region" description="Low complexity" evidence="1">
    <location>
        <begin position="28"/>
        <end position="38"/>
    </location>
</feature>
<feature type="region of interest" description="Disordered" evidence="1">
    <location>
        <begin position="154"/>
        <end position="201"/>
    </location>
</feature>
<proteinExistence type="predicted"/>
<accession>A0A5C5G6Y7</accession>
<dbReference type="AlphaFoldDB" id="A0A5C5G6Y7"/>
<gene>
    <name evidence="2" type="ORF">DMC30DRAFT_189748</name>
</gene>
<feature type="compositionally biased region" description="Gly residues" evidence="1">
    <location>
        <begin position="321"/>
        <end position="333"/>
    </location>
</feature>
<evidence type="ECO:0000313" key="2">
    <source>
        <dbReference type="EMBL" id="TNY24162.1"/>
    </source>
</evidence>
<evidence type="ECO:0000313" key="3">
    <source>
        <dbReference type="Proteomes" id="UP000311382"/>
    </source>
</evidence>
<evidence type="ECO:0000256" key="1">
    <source>
        <dbReference type="SAM" id="MobiDB-lite"/>
    </source>
</evidence>
<name>A0A5C5G6Y7_9BASI</name>
<dbReference type="Proteomes" id="UP000311382">
    <property type="component" value="Unassembled WGS sequence"/>
</dbReference>